<feature type="domain" description="S1 motif" evidence="7">
    <location>
        <begin position="622"/>
        <end position="691"/>
    </location>
</feature>
<comment type="similarity">
    <text evidence="1">Belongs to the bacterial ribosomal protein bS1 family.</text>
</comment>
<name>A0AA35SQW6_GEOBA</name>
<feature type="domain" description="S1 motif" evidence="7">
    <location>
        <begin position="448"/>
        <end position="518"/>
    </location>
</feature>
<evidence type="ECO:0000256" key="3">
    <source>
        <dbReference type="ARBA" id="ARBA00022884"/>
    </source>
</evidence>
<feature type="region of interest" description="Disordered" evidence="6">
    <location>
        <begin position="76"/>
        <end position="151"/>
    </location>
</feature>
<keyword evidence="2" id="KW-0677">Repeat</keyword>
<dbReference type="Proteomes" id="UP001174909">
    <property type="component" value="Unassembled WGS sequence"/>
</dbReference>
<sequence length="706" mass="77258">MQREVDEHWEQGDSLDNGASPESGSTTALLSDEQLSSENVEPEVSAEAGAGDAEAPVTDPVVPVEKSLEAAITVEVPALQGSVELQTGQENALEESDESTDPGTADENGAKAQAGTEQPEEDDSQVGQVSESYAEPREGGIAQPVQVTSPPLPGIPDLGEVIEDDLDDEFLDIEELERLGSLEPADESGIQRGSRQTGRIISIDSTGVIVSFDAKVEGFIPLEEFREVDGTLAVEVDQEIEFLVIRPGGASGYAKLSYRRLKDAEIWKRLETAQTEQAPLEARILENIKGGFRVDIGVSGFLPISQLDVKPVAKPEEWLGTTVEVQVMECNRRRANVVVSRAALLIVALNKQKEETLSRLAVGEPVTGTVKNISAFGVFVDLGGIDGLIRLNDLSYFRYERIEDILQPGQEVVARVLELDLEKDRISLGLKQMGQDPWAGVNERFPEGSHVQGAVTDIKDYGAFVEIEPGVEGLIHISEMSWAHRLPNPAKVLTVGEKVEAVVLKVNREERRISLSLKQLKLEPWEEYGNSFAVGQVVEGTVGKLTSYGAFVEIQEGIHGLLHISDLTWGPPPKNPAEMLQKGLKLKAVVLSVDREKKKLSLGVKHLEPDTWITFILEHTTGDTVTGQVLRLVKHGAYVKLAPGIQGLCFNSGIPHKKSGKGQSGLKVQKTYNFEILRIHEREREIDLRCRNTTPLSMEQLGEERR</sequence>
<dbReference type="NCBIfam" id="NF004952">
    <property type="entry name" value="PRK06299.1-2"/>
    <property type="match status" value="1"/>
</dbReference>
<dbReference type="GO" id="GO:0006412">
    <property type="term" value="P:translation"/>
    <property type="evidence" value="ECO:0007669"/>
    <property type="project" value="TreeGrafter"/>
</dbReference>
<keyword evidence="9" id="KW-1185">Reference proteome</keyword>
<dbReference type="Gene3D" id="2.40.50.140">
    <property type="entry name" value="Nucleic acid-binding proteins"/>
    <property type="match status" value="6"/>
</dbReference>
<evidence type="ECO:0000256" key="1">
    <source>
        <dbReference type="ARBA" id="ARBA00006767"/>
    </source>
</evidence>
<feature type="domain" description="S1 motif" evidence="7">
    <location>
        <begin position="193"/>
        <end position="259"/>
    </location>
</feature>
<dbReference type="EMBL" id="CASHTH010002679">
    <property type="protein sequence ID" value="CAI8033602.1"/>
    <property type="molecule type" value="Genomic_DNA"/>
</dbReference>
<evidence type="ECO:0000313" key="9">
    <source>
        <dbReference type="Proteomes" id="UP001174909"/>
    </source>
</evidence>
<feature type="region of interest" description="Disordered" evidence="6">
    <location>
        <begin position="1"/>
        <end position="62"/>
    </location>
</feature>
<evidence type="ECO:0000256" key="4">
    <source>
        <dbReference type="ARBA" id="ARBA00022980"/>
    </source>
</evidence>
<keyword evidence="5" id="KW-0687">Ribonucleoprotein</keyword>
<feature type="domain" description="S1 motif" evidence="7">
    <location>
        <begin position="363"/>
        <end position="431"/>
    </location>
</feature>
<dbReference type="GO" id="GO:0003729">
    <property type="term" value="F:mRNA binding"/>
    <property type="evidence" value="ECO:0007669"/>
    <property type="project" value="TreeGrafter"/>
</dbReference>
<reference evidence="8" key="1">
    <citation type="submission" date="2023-03" db="EMBL/GenBank/DDBJ databases">
        <authorList>
            <person name="Steffen K."/>
            <person name="Cardenas P."/>
        </authorList>
    </citation>
    <scope>NUCLEOTIDE SEQUENCE</scope>
</reference>
<dbReference type="GO" id="GO:0022627">
    <property type="term" value="C:cytosolic small ribosomal subunit"/>
    <property type="evidence" value="ECO:0007669"/>
    <property type="project" value="TreeGrafter"/>
</dbReference>
<dbReference type="AlphaFoldDB" id="A0AA35SQW6"/>
<dbReference type="InterPro" id="IPR003029">
    <property type="entry name" value="S1_domain"/>
</dbReference>
<feature type="compositionally biased region" description="Basic and acidic residues" evidence="6">
    <location>
        <begin position="1"/>
        <end position="11"/>
    </location>
</feature>
<protein>
    <submittedName>
        <fullName evidence="8">30S ribosomal protein S1</fullName>
    </submittedName>
</protein>
<evidence type="ECO:0000256" key="2">
    <source>
        <dbReference type="ARBA" id="ARBA00022737"/>
    </source>
</evidence>
<dbReference type="PROSITE" id="PS50126">
    <property type="entry name" value="S1"/>
    <property type="match status" value="6"/>
</dbReference>
<keyword evidence="3" id="KW-0694">RNA-binding</keyword>
<feature type="domain" description="S1 motif" evidence="7">
    <location>
        <begin position="277"/>
        <end position="342"/>
    </location>
</feature>
<feature type="compositionally biased region" description="Polar residues" evidence="6">
    <location>
        <begin position="20"/>
        <end position="39"/>
    </location>
</feature>
<evidence type="ECO:0000256" key="6">
    <source>
        <dbReference type="SAM" id="MobiDB-lite"/>
    </source>
</evidence>
<dbReference type="PRINTS" id="PR00681">
    <property type="entry name" value="RIBOSOMALS1"/>
</dbReference>
<dbReference type="FunFam" id="2.40.50.140:FF:000011">
    <property type="entry name" value="30S ribosomal protein S1"/>
    <property type="match status" value="1"/>
</dbReference>
<dbReference type="SUPFAM" id="SSF50249">
    <property type="entry name" value="Nucleic acid-binding proteins"/>
    <property type="match status" value="6"/>
</dbReference>
<dbReference type="InterPro" id="IPR012340">
    <property type="entry name" value="NA-bd_OB-fold"/>
</dbReference>
<accession>A0AA35SQW6</accession>
<dbReference type="GO" id="GO:0003735">
    <property type="term" value="F:structural constituent of ribosome"/>
    <property type="evidence" value="ECO:0007669"/>
    <property type="project" value="TreeGrafter"/>
</dbReference>
<proteinExistence type="inferred from homology"/>
<evidence type="ECO:0000256" key="5">
    <source>
        <dbReference type="ARBA" id="ARBA00023274"/>
    </source>
</evidence>
<feature type="domain" description="S1 motif" evidence="7">
    <location>
        <begin position="535"/>
        <end position="605"/>
    </location>
</feature>
<dbReference type="Pfam" id="PF00575">
    <property type="entry name" value="S1"/>
    <property type="match status" value="6"/>
</dbReference>
<evidence type="ECO:0000259" key="7">
    <source>
        <dbReference type="PROSITE" id="PS50126"/>
    </source>
</evidence>
<keyword evidence="4 8" id="KW-0689">Ribosomal protein</keyword>
<dbReference type="PANTHER" id="PTHR10724">
    <property type="entry name" value="30S RIBOSOMAL PROTEIN S1"/>
    <property type="match status" value="1"/>
</dbReference>
<dbReference type="SMART" id="SM00316">
    <property type="entry name" value="S1"/>
    <property type="match status" value="6"/>
</dbReference>
<evidence type="ECO:0000313" key="8">
    <source>
        <dbReference type="EMBL" id="CAI8033602.1"/>
    </source>
</evidence>
<dbReference type="PANTHER" id="PTHR10724:SF7">
    <property type="entry name" value="SMALL RIBOSOMAL SUBUNIT PROTEIN BS1C"/>
    <property type="match status" value="1"/>
</dbReference>
<gene>
    <name evidence="8" type="ORF">GBAR_LOCUS18957</name>
</gene>
<organism evidence="8 9">
    <name type="scientific">Geodia barretti</name>
    <name type="common">Barrett's horny sponge</name>
    <dbReference type="NCBI Taxonomy" id="519541"/>
    <lineage>
        <taxon>Eukaryota</taxon>
        <taxon>Metazoa</taxon>
        <taxon>Porifera</taxon>
        <taxon>Demospongiae</taxon>
        <taxon>Heteroscleromorpha</taxon>
        <taxon>Tetractinellida</taxon>
        <taxon>Astrophorina</taxon>
        <taxon>Geodiidae</taxon>
        <taxon>Geodia</taxon>
    </lineage>
</organism>
<dbReference type="CDD" id="cd04465">
    <property type="entry name" value="S1_RPS1_repeat_ec2_hs2"/>
    <property type="match status" value="1"/>
</dbReference>
<dbReference type="InterPro" id="IPR035104">
    <property type="entry name" value="Ribosomal_protein_S1-like"/>
</dbReference>
<comment type="caution">
    <text evidence="8">The sequence shown here is derived from an EMBL/GenBank/DDBJ whole genome shotgun (WGS) entry which is preliminary data.</text>
</comment>
<dbReference type="InterPro" id="IPR050437">
    <property type="entry name" value="Ribos_protein_bS1-like"/>
</dbReference>